<feature type="domain" description="Reverse transcriptase" evidence="9">
    <location>
        <begin position="597"/>
        <end position="777"/>
    </location>
</feature>
<evidence type="ECO:0000313" key="11">
    <source>
        <dbReference type="EMBL" id="OWZ05429.1"/>
    </source>
</evidence>
<keyword evidence="4" id="KW-0255">Endonuclease</keyword>
<evidence type="ECO:0000259" key="10">
    <source>
        <dbReference type="PROSITE" id="PS50994"/>
    </source>
</evidence>
<dbReference type="Gene3D" id="2.40.50.40">
    <property type="match status" value="1"/>
</dbReference>
<evidence type="ECO:0000256" key="6">
    <source>
        <dbReference type="ARBA" id="ARBA00022918"/>
    </source>
</evidence>
<keyword evidence="2" id="KW-0548">Nucleotidyltransferase</keyword>
<dbReference type="SMART" id="SM00298">
    <property type="entry name" value="CHROMO"/>
    <property type="match status" value="1"/>
</dbReference>
<evidence type="ECO:0000313" key="12">
    <source>
        <dbReference type="Proteomes" id="UP000198211"/>
    </source>
</evidence>
<evidence type="ECO:0000256" key="7">
    <source>
        <dbReference type="SAM" id="MobiDB-lite"/>
    </source>
</evidence>
<dbReference type="InterPro" id="IPR016197">
    <property type="entry name" value="Chromo-like_dom_sf"/>
</dbReference>
<feature type="region of interest" description="Disordered" evidence="7">
    <location>
        <begin position="248"/>
        <end position="308"/>
    </location>
</feature>
<dbReference type="InterPro" id="IPR001584">
    <property type="entry name" value="Integrase_cat-core"/>
</dbReference>
<dbReference type="InterPro" id="IPR000477">
    <property type="entry name" value="RT_dom"/>
</dbReference>
<dbReference type="PANTHER" id="PTHR37984">
    <property type="entry name" value="PROTEIN CBG26694"/>
    <property type="match status" value="1"/>
</dbReference>
<feature type="domain" description="Integrase catalytic" evidence="10">
    <location>
        <begin position="1165"/>
        <end position="1336"/>
    </location>
</feature>
<keyword evidence="1" id="KW-0808">Transferase</keyword>
<reference evidence="12" key="1">
    <citation type="submission" date="2017-03" db="EMBL/GenBank/DDBJ databases">
        <title>Phytopthora megakarya and P. palmivora, two closely related causual agents of cacao black pod achieved similar genome size and gene model numbers by different mechanisms.</title>
        <authorList>
            <person name="Ali S."/>
            <person name="Shao J."/>
            <person name="Larry D.J."/>
            <person name="Kronmiller B."/>
            <person name="Shen D."/>
            <person name="Strem M.D."/>
            <person name="Melnick R.L."/>
            <person name="Guiltinan M.J."/>
            <person name="Tyler B.M."/>
            <person name="Meinhardt L.W."/>
            <person name="Bailey B.A."/>
        </authorList>
    </citation>
    <scope>NUCLEOTIDE SEQUENCE [LARGE SCALE GENOMIC DNA]</scope>
    <source>
        <strain evidence="12">zdho120</strain>
    </source>
</reference>
<dbReference type="InterPro" id="IPR043502">
    <property type="entry name" value="DNA/RNA_pol_sf"/>
</dbReference>
<dbReference type="Gene3D" id="3.30.420.10">
    <property type="entry name" value="Ribonuclease H-like superfamily/Ribonuclease H"/>
    <property type="match status" value="1"/>
</dbReference>
<organism evidence="11 12">
    <name type="scientific">Phytophthora megakarya</name>
    <dbReference type="NCBI Taxonomy" id="4795"/>
    <lineage>
        <taxon>Eukaryota</taxon>
        <taxon>Sar</taxon>
        <taxon>Stramenopiles</taxon>
        <taxon>Oomycota</taxon>
        <taxon>Peronosporomycetes</taxon>
        <taxon>Peronosporales</taxon>
        <taxon>Peronosporaceae</taxon>
        <taxon>Phytophthora</taxon>
    </lineage>
</organism>
<name>A0A225VK89_9STRA</name>
<dbReference type="InterPro" id="IPR023780">
    <property type="entry name" value="Chromo_domain"/>
</dbReference>
<dbReference type="SUPFAM" id="SSF54160">
    <property type="entry name" value="Chromo domain-like"/>
    <property type="match status" value="1"/>
</dbReference>
<sequence length="1534" mass="172436">MQTRSGRPTQDAAANQRASTTIEATAATTTAVANTTAIPVTSSSIIPPYVTDVSQPALVTWKRERQEYEDAIAARCATTGEDLSKARRSVKNSFNRQLLQTLCKFEWGTTVEEVTEERIVRELDKIIGNVMNDTIVDIDSIFNTELKVDLQQPDVKARVINYFMLCDDIISQHGLVSTFSTVTGIKEKCKILKKHLEPAALRDAVESHQRFIDGTSKSDENVLYELVKAEALEQEKVFQLLSKRKKQAFPSGKSQRGTNKQHHVSAKQTGTLKEARRDSDQHRTVTATKTPKASPSKARAASTPSKPRTGCFHCGKDHWLSQCPDLDEAGKEAILAERRSKKVSVAGGNKRFRAKRIDDNSTTEEEDRPRVILNGVLELPYCADSGSDLNIICRRDVNELCAIDSAAMTVDLSEPITSKAVGGAILTSTQAIDVRLTLNTAAGPVRCQDAKRCFIVESDEDEFLVGKQLLCELGIDIDRQLEYLASRNDDDDDSFSEPDGMPSCPPVLDGVVQNVVDALVRDAIDRGVVDTYVADRLYDIIQKYGGWRIELGNDPPARVPPLKIRLKANAAPYRCKVRQYSPEKSQFLEAFNKKLVELGWVYENHQSRWCCPALPVRKASTSEFRQTTDYRPVNALTEPIAGVMPRLDVALEVCRGKMFYALFDFLKGFWQLPLDESCREYLSYMTDKGIFTPTRVPQGSTDAALHFQATVEMVLGDLVNKNVIVWIDDLLVFADSAHELLDVIKAVLTKLDEFGLLLNPKKSSLFLTEVRWCGRIINRQGIGHDPERIKALQDMPAPTTAAELQQFLCASNWMRAGLVDYARVARPLQEKLDDALSGTKKTKRAAAGVQITLTDSELKSFEAVKELLGHSAMLAYPDPEKQLCLLSDASDYGWGLVVSQVNCWKSDVPIYEQQHELLVCMGGSFKGSALNWSIIEKESYPIVHACEKLEYLLMRPNGFRLYCDHRNIIYLFSPSKELKRHVRGKLLRWSTKLLEYRYTIEHIEGIHNVWADLISRWGGKKQPAARIHSAKRFTRGSRKRGNTTVVRERAGNDLTPLRPLDQDGFVWPTVGEIGTVQAQHAPPSGATLDSDDLWRINGLIWIPVEAVDLIQRLLIIAHCGRHGHRCMHVMENHVRRLFQISGLTRIVQDFCSKCLLCLHVKGGLVIPRPFSETHFTFERNETLHWDFLTLGESFGSSRYVLVLKDEATHFVEIIACDAPTSEVAASAILDWYSRYGAPTVWVSDSGSHFKCKVIAELSRRLKGRQDFILAYSPWKNGSVERVNRDILQVLKALALEFQVSVHDWPYLLPLVQSSINHSPVPSLANRAPVELFTGLPCPSTLDTIFLPGGKGHQRTNQAKKYRNRPHYDRQVNFTVGDYVLRSRVDEKLHANKLRVMWVGPYRVIGSTDYYFTVEHLINGSTIDVHPSRLKFYADDSLDVTEELLDHIASQGTLLAVDAIVDHRKNADMKAYEVKVKWQGLEKIEDSWEPLKTISEDVPQLLLAYANSSDDDLLLRTVTRAIDSKQRGRSPRSSS</sequence>
<dbReference type="InterPro" id="IPR000953">
    <property type="entry name" value="Chromo/chromo_shadow_dom"/>
</dbReference>
<keyword evidence="12" id="KW-1185">Reference proteome</keyword>
<dbReference type="Gene3D" id="3.10.10.10">
    <property type="entry name" value="HIV Type 1 Reverse Transcriptase, subunit A, domain 1"/>
    <property type="match status" value="1"/>
</dbReference>
<evidence type="ECO:0000256" key="3">
    <source>
        <dbReference type="ARBA" id="ARBA00022722"/>
    </source>
</evidence>
<evidence type="ECO:0000259" key="8">
    <source>
        <dbReference type="PROSITE" id="PS50013"/>
    </source>
</evidence>
<dbReference type="PROSITE" id="PS50994">
    <property type="entry name" value="INTEGRASE"/>
    <property type="match status" value="1"/>
</dbReference>
<dbReference type="Gene3D" id="3.30.70.270">
    <property type="match status" value="2"/>
</dbReference>
<dbReference type="PROSITE" id="PS50878">
    <property type="entry name" value="RT_POL"/>
    <property type="match status" value="1"/>
</dbReference>
<dbReference type="Pfam" id="PF17917">
    <property type="entry name" value="RT_RNaseH"/>
    <property type="match status" value="1"/>
</dbReference>
<dbReference type="Pfam" id="PF00385">
    <property type="entry name" value="Chromo"/>
    <property type="match status" value="1"/>
</dbReference>
<protein>
    <recommendedName>
        <fullName evidence="13">Reverse transcriptase</fullName>
    </recommendedName>
</protein>
<dbReference type="InterPro" id="IPR012337">
    <property type="entry name" value="RNaseH-like_sf"/>
</dbReference>
<keyword evidence="5" id="KW-0378">Hydrolase</keyword>
<gene>
    <name evidence="11" type="ORF">PHMEG_00022485</name>
</gene>
<dbReference type="CDD" id="cd01647">
    <property type="entry name" value="RT_LTR"/>
    <property type="match status" value="1"/>
</dbReference>
<dbReference type="GO" id="GO:0015074">
    <property type="term" value="P:DNA integration"/>
    <property type="evidence" value="ECO:0007669"/>
    <property type="project" value="InterPro"/>
</dbReference>
<dbReference type="InterPro" id="IPR043128">
    <property type="entry name" value="Rev_trsase/Diguanyl_cyclase"/>
</dbReference>
<dbReference type="InterPro" id="IPR036397">
    <property type="entry name" value="RNaseH_sf"/>
</dbReference>
<dbReference type="CDD" id="cd09274">
    <property type="entry name" value="RNase_HI_RT_Ty3"/>
    <property type="match status" value="1"/>
</dbReference>
<dbReference type="EMBL" id="NBNE01004436">
    <property type="protein sequence ID" value="OWZ05429.1"/>
    <property type="molecule type" value="Genomic_DNA"/>
</dbReference>
<dbReference type="PANTHER" id="PTHR37984:SF5">
    <property type="entry name" value="PROTEIN NYNRIN-LIKE"/>
    <property type="match status" value="1"/>
</dbReference>
<accession>A0A225VK89</accession>
<dbReference type="GO" id="GO:0003676">
    <property type="term" value="F:nucleic acid binding"/>
    <property type="evidence" value="ECO:0007669"/>
    <property type="project" value="InterPro"/>
</dbReference>
<dbReference type="OrthoDB" id="123251at2759"/>
<dbReference type="GO" id="GO:0016787">
    <property type="term" value="F:hydrolase activity"/>
    <property type="evidence" value="ECO:0007669"/>
    <property type="project" value="UniProtKB-KW"/>
</dbReference>
<dbReference type="SUPFAM" id="SSF53098">
    <property type="entry name" value="Ribonuclease H-like"/>
    <property type="match status" value="1"/>
</dbReference>
<dbReference type="CDD" id="cd00024">
    <property type="entry name" value="CD_CSD"/>
    <property type="match status" value="1"/>
</dbReference>
<dbReference type="InterPro" id="IPR050951">
    <property type="entry name" value="Retrovirus_Pol_polyprotein"/>
</dbReference>
<dbReference type="PROSITE" id="PS50013">
    <property type="entry name" value="CHROMO_2"/>
    <property type="match status" value="1"/>
</dbReference>
<keyword evidence="6" id="KW-0695">RNA-directed DNA polymerase</keyword>
<evidence type="ECO:0000256" key="2">
    <source>
        <dbReference type="ARBA" id="ARBA00022695"/>
    </source>
</evidence>
<dbReference type="GO" id="GO:0004519">
    <property type="term" value="F:endonuclease activity"/>
    <property type="evidence" value="ECO:0007669"/>
    <property type="project" value="UniProtKB-KW"/>
</dbReference>
<keyword evidence="3" id="KW-0540">Nuclease</keyword>
<feature type="compositionally biased region" description="Low complexity" evidence="7">
    <location>
        <begin position="289"/>
        <end position="307"/>
    </location>
</feature>
<comment type="caution">
    <text evidence="11">The sequence shown here is derived from an EMBL/GenBank/DDBJ whole genome shotgun (WGS) entry which is preliminary data.</text>
</comment>
<dbReference type="Pfam" id="PF00078">
    <property type="entry name" value="RVT_1"/>
    <property type="match status" value="1"/>
</dbReference>
<evidence type="ECO:0000259" key="9">
    <source>
        <dbReference type="PROSITE" id="PS50878"/>
    </source>
</evidence>
<dbReference type="Proteomes" id="UP000198211">
    <property type="component" value="Unassembled WGS sequence"/>
</dbReference>
<dbReference type="GO" id="GO:0003964">
    <property type="term" value="F:RNA-directed DNA polymerase activity"/>
    <property type="evidence" value="ECO:0007669"/>
    <property type="project" value="UniProtKB-KW"/>
</dbReference>
<evidence type="ECO:0008006" key="13">
    <source>
        <dbReference type="Google" id="ProtNLM"/>
    </source>
</evidence>
<feature type="domain" description="Chromo" evidence="8">
    <location>
        <begin position="1454"/>
        <end position="1504"/>
    </location>
</feature>
<proteinExistence type="predicted"/>
<evidence type="ECO:0000256" key="1">
    <source>
        <dbReference type="ARBA" id="ARBA00022679"/>
    </source>
</evidence>
<evidence type="ECO:0000256" key="5">
    <source>
        <dbReference type="ARBA" id="ARBA00022801"/>
    </source>
</evidence>
<evidence type="ECO:0000256" key="4">
    <source>
        <dbReference type="ARBA" id="ARBA00022759"/>
    </source>
</evidence>
<dbReference type="InterPro" id="IPR041373">
    <property type="entry name" value="RT_RNaseH"/>
</dbReference>
<dbReference type="SUPFAM" id="SSF56672">
    <property type="entry name" value="DNA/RNA polymerases"/>
    <property type="match status" value="1"/>
</dbReference>
<feature type="compositionally biased region" description="Basic and acidic residues" evidence="7">
    <location>
        <begin position="273"/>
        <end position="283"/>
    </location>
</feature>